<dbReference type="PATRIC" id="fig|1280951.3.peg.980"/>
<organism evidence="1 2">
    <name type="scientific">Hyphomonas hirschiana VP5</name>
    <dbReference type="NCBI Taxonomy" id="1280951"/>
    <lineage>
        <taxon>Bacteria</taxon>
        <taxon>Pseudomonadati</taxon>
        <taxon>Pseudomonadota</taxon>
        <taxon>Alphaproteobacteria</taxon>
        <taxon>Hyphomonadales</taxon>
        <taxon>Hyphomonadaceae</taxon>
        <taxon>Hyphomonas</taxon>
    </lineage>
</organism>
<dbReference type="RefSeq" id="WP_011645321.1">
    <property type="nucleotide sequence ID" value="NZ_ARYI01000003.1"/>
</dbReference>
<accession>A0A059FXM1</accession>
<protein>
    <submittedName>
        <fullName evidence="1">Uncharacterized protein</fullName>
    </submittedName>
</protein>
<dbReference type="EMBL" id="ARYI01000003">
    <property type="protein sequence ID" value="KCZ95455.1"/>
    <property type="molecule type" value="Genomic_DNA"/>
</dbReference>
<reference evidence="1 2" key="1">
    <citation type="submission" date="2013-04" db="EMBL/GenBank/DDBJ databases">
        <title>Hyphomonas hirschiana VP5 Genome Sequencing.</title>
        <authorList>
            <person name="Lai Q."/>
            <person name="Shao Z."/>
        </authorList>
    </citation>
    <scope>NUCLEOTIDE SEQUENCE [LARGE SCALE GENOMIC DNA]</scope>
    <source>
        <strain evidence="1 2">VP5</strain>
    </source>
</reference>
<dbReference type="AlphaFoldDB" id="A0A059FXM1"/>
<dbReference type="Proteomes" id="UP000025061">
    <property type="component" value="Unassembled WGS sequence"/>
</dbReference>
<name>A0A059FXM1_9PROT</name>
<sequence length="91" mass="10034">MSSIKPLEMQLIASAFERKGGAGYVLDFSNRIFAEFFAGEFDVDIYESRFAIDGHGKLKRLKAFLKMADDAESALVLRAVGVQGARLSETL</sequence>
<keyword evidence="2" id="KW-1185">Reference proteome</keyword>
<evidence type="ECO:0000313" key="1">
    <source>
        <dbReference type="EMBL" id="KCZ95455.1"/>
    </source>
</evidence>
<evidence type="ECO:0000313" key="2">
    <source>
        <dbReference type="Proteomes" id="UP000025061"/>
    </source>
</evidence>
<proteinExistence type="predicted"/>
<comment type="caution">
    <text evidence="1">The sequence shown here is derived from an EMBL/GenBank/DDBJ whole genome shotgun (WGS) entry which is preliminary data.</text>
</comment>
<dbReference type="OrthoDB" id="1395176at2"/>
<gene>
    <name evidence="1" type="ORF">HHI_04845</name>
</gene>